<dbReference type="SUPFAM" id="SSF46689">
    <property type="entry name" value="Homeodomain-like"/>
    <property type="match status" value="1"/>
</dbReference>
<reference evidence="4 5" key="1">
    <citation type="submission" date="2016-01" db="EMBL/GenBank/DDBJ databases">
        <title>Mycobacterium immunogenum strain CD11_6 genome sequencing and assembly.</title>
        <authorList>
            <person name="Kaur G."/>
            <person name="Nair G.R."/>
            <person name="Mayilraj S."/>
        </authorList>
    </citation>
    <scope>NUCLEOTIDE SEQUENCE [LARGE SCALE GENOMIC DNA]</scope>
    <source>
        <strain evidence="4 5">CD11-6</strain>
    </source>
</reference>
<protein>
    <recommendedName>
        <fullName evidence="3">HTH tetR-type domain-containing protein</fullName>
    </recommendedName>
</protein>
<accession>A0A179V523</accession>
<dbReference type="PANTHER" id="PTHR30055">
    <property type="entry name" value="HTH-TYPE TRANSCRIPTIONAL REGULATOR RUTR"/>
    <property type="match status" value="1"/>
</dbReference>
<evidence type="ECO:0000313" key="5">
    <source>
        <dbReference type="Proteomes" id="UP000186919"/>
    </source>
</evidence>
<feature type="domain" description="HTH tetR-type" evidence="3">
    <location>
        <begin position="1"/>
        <end position="48"/>
    </location>
</feature>
<dbReference type="InterPro" id="IPR001647">
    <property type="entry name" value="HTH_TetR"/>
</dbReference>
<dbReference type="AlphaFoldDB" id="A0A179V523"/>
<sequence length="165" mass="18305">MLTEVGYEGTSVRGVAARAGVGRASILRRWPSKAELVAHSFFTLPPDEGWTDRTDRTDWIAGVVEQTHRFYSDAEVQAALPGLIVAYQQDPELRAAIWHKYTSPDAQRFATKSESSIADADILFVLLVCGGVAMYAATIADLEYTPEVRSRVARLLQTATRPRHR</sequence>
<proteinExistence type="predicted"/>
<dbReference type="Gene3D" id="1.10.357.10">
    <property type="entry name" value="Tetracycline Repressor, domain 2"/>
    <property type="match status" value="1"/>
</dbReference>
<dbReference type="PROSITE" id="PS50977">
    <property type="entry name" value="HTH_TETR_2"/>
    <property type="match status" value="1"/>
</dbReference>
<gene>
    <name evidence="4" type="ORF">AWB85_15520</name>
</gene>
<name>A0A179V523_9MYCO</name>
<dbReference type="Proteomes" id="UP000186919">
    <property type="component" value="Unassembled WGS sequence"/>
</dbReference>
<organism evidence="4 5">
    <name type="scientific">Mycobacteroides immunogenum</name>
    <dbReference type="NCBI Taxonomy" id="83262"/>
    <lineage>
        <taxon>Bacteria</taxon>
        <taxon>Bacillati</taxon>
        <taxon>Actinomycetota</taxon>
        <taxon>Actinomycetes</taxon>
        <taxon>Mycobacteriales</taxon>
        <taxon>Mycobacteriaceae</taxon>
        <taxon>Mycobacteroides</taxon>
    </lineage>
</organism>
<evidence type="ECO:0000313" key="4">
    <source>
        <dbReference type="EMBL" id="OAT67018.1"/>
    </source>
</evidence>
<dbReference type="GO" id="GO:0000976">
    <property type="term" value="F:transcription cis-regulatory region binding"/>
    <property type="evidence" value="ECO:0007669"/>
    <property type="project" value="TreeGrafter"/>
</dbReference>
<dbReference type="EMBL" id="LQYE01000031">
    <property type="protein sequence ID" value="OAT67018.1"/>
    <property type="molecule type" value="Genomic_DNA"/>
</dbReference>
<comment type="caution">
    <text evidence="4">The sequence shown here is derived from an EMBL/GenBank/DDBJ whole genome shotgun (WGS) entry which is preliminary data.</text>
</comment>
<keyword evidence="1 2" id="KW-0238">DNA-binding</keyword>
<evidence type="ECO:0000256" key="2">
    <source>
        <dbReference type="PROSITE-ProRule" id="PRU00335"/>
    </source>
</evidence>
<dbReference type="InterPro" id="IPR050109">
    <property type="entry name" value="HTH-type_TetR-like_transc_reg"/>
</dbReference>
<evidence type="ECO:0000256" key="1">
    <source>
        <dbReference type="ARBA" id="ARBA00023125"/>
    </source>
</evidence>
<feature type="DNA-binding region" description="H-T-H motif" evidence="2">
    <location>
        <begin position="11"/>
        <end position="30"/>
    </location>
</feature>
<dbReference type="InterPro" id="IPR009057">
    <property type="entry name" value="Homeodomain-like_sf"/>
</dbReference>
<dbReference type="GO" id="GO:0003700">
    <property type="term" value="F:DNA-binding transcription factor activity"/>
    <property type="evidence" value="ECO:0007669"/>
    <property type="project" value="TreeGrafter"/>
</dbReference>
<dbReference type="PANTHER" id="PTHR30055:SF148">
    <property type="entry name" value="TETR-FAMILY TRANSCRIPTIONAL REGULATOR"/>
    <property type="match status" value="1"/>
</dbReference>
<dbReference type="Pfam" id="PF00440">
    <property type="entry name" value="TetR_N"/>
    <property type="match status" value="1"/>
</dbReference>
<evidence type="ECO:0000259" key="3">
    <source>
        <dbReference type="PROSITE" id="PS50977"/>
    </source>
</evidence>